<protein>
    <submittedName>
        <fullName evidence="1">Uncharacterized protein</fullName>
    </submittedName>
</protein>
<proteinExistence type="predicted"/>
<reference evidence="1" key="1">
    <citation type="journal article" date="2015" name="Nature">
        <title>Complex archaea that bridge the gap between prokaryotes and eukaryotes.</title>
        <authorList>
            <person name="Spang A."/>
            <person name="Saw J.H."/>
            <person name="Jorgensen S.L."/>
            <person name="Zaremba-Niedzwiedzka K."/>
            <person name="Martijn J."/>
            <person name="Lind A.E."/>
            <person name="van Eijk R."/>
            <person name="Schleper C."/>
            <person name="Guy L."/>
            <person name="Ettema T.J."/>
        </authorList>
    </citation>
    <scope>NUCLEOTIDE SEQUENCE</scope>
</reference>
<sequence>MTGVVPHEDAGWSVYEGGDWHDNKDYGYSTGIIRTKLGLVGVYRQWDLERPLTMMEIVYGGRTYRRRWDVCYSKRYCVTLAKRFIREHAQ</sequence>
<dbReference type="EMBL" id="LAZR01000290">
    <property type="protein sequence ID" value="KKN76784.1"/>
    <property type="molecule type" value="Genomic_DNA"/>
</dbReference>
<accession>A0A0F9TCB3</accession>
<dbReference type="AlphaFoldDB" id="A0A0F9TCB3"/>
<evidence type="ECO:0000313" key="1">
    <source>
        <dbReference type="EMBL" id="KKN76784.1"/>
    </source>
</evidence>
<gene>
    <name evidence="1" type="ORF">LCGC14_0367550</name>
</gene>
<organism evidence="1">
    <name type="scientific">marine sediment metagenome</name>
    <dbReference type="NCBI Taxonomy" id="412755"/>
    <lineage>
        <taxon>unclassified sequences</taxon>
        <taxon>metagenomes</taxon>
        <taxon>ecological metagenomes</taxon>
    </lineage>
</organism>
<name>A0A0F9TCB3_9ZZZZ</name>
<comment type="caution">
    <text evidence="1">The sequence shown here is derived from an EMBL/GenBank/DDBJ whole genome shotgun (WGS) entry which is preliminary data.</text>
</comment>